<proteinExistence type="predicted"/>
<name>A7NG86_ROSCS</name>
<evidence type="ECO:0008006" key="3">
    <source>
        <dbReference type="Google" id="ProtNLM"/>
    </source>
</evidence>
<reference evidence="1 2" key="1">
    <citation type="submission" date="2007-08" db="EMBL/GenBank/DDBJ databases">
        <title>Complete sequence of Roseiflexus castenholzii DSM 13941.</title>
        <authorList>
            <consortium name="US DOE Joint Genome Institute"/>
            <person name="Copeland A."/>
            <person name="Lucas S."/>
            <person name="Lapidus A."/>
            <person name="Barry K."/>
            <person name="Glavina del Rio T."/>
            <person name="Dalin E."/>
            <person name="Tice H."/>
            <person name="Pitluck S."/>
            <person name="Thompson L.S."/>
            <person name="Brettin T."/>
            <person name="Bruce D."/>
            <person name="Detter J.C."/>
            <person name="Han C."/>
            <person name="Tapia R."/>
            <person name="Schmutz J."/>
            <person name="Larimer F."/>
            <person name="Land M."/>
            <person name="Hauser L."/>
            <person name="Kyrpides N."/>
            <person name="Mikhailova N."/>
            <person name="Bryant D.A."/>
            <person name="Hanada S."/>
            <person name="Tsukatani Y."/>
            <person name="Richardson P."/>
        </authorList>
    </citation>
    <scope>NUCLEOTIDE SEQUENCE [LARGE SCALE GENOMIC DNA]</scope>
    <source>
        <strain evidence="2">DSM 13941 / HLO8</strain>
    </source>
</reference>
<dbReference type="Proteomes" id="UP000000263">
    <property type="component" value="Chromosome"/>
</dbReference>
<accession>A7NG86</accession>
<gene>
    <name evidence="1" type="ordered locus">Rcas_0341</name>
</gene>
<keyword evidence="2" id="KW-1185">Reference proteome</keyword>
<dbReference type="KEGG" id="rca:Rcas_0341"/>
<dbReference type="EMBL" id="CP000804">
    <property type="protein sequence ID" value="ABU56473.1"/>
    <property type="molecule type" value="Genomic_DNA"/>
</dbReference>
<organism evidence="1 2">
    <name type="scientific">Roseiflexus castenholzii (strain DSM 13941 / HLO8)</name>
    <dbReference type="NCBI Taxonomy" id="383372"/>
    <lineage>
        <taxon>Bacteria</taxon>
        <taxon>Bacillati</taxon>
        <taxon>Chloroflexota</taxon>
        <taxon>Chloroflexia</taxon>
        <taxon>Chloroflexales</taxon>
        <taxon>Roseiflexineae</taxon>
        <taxon>Roseiflexaceae</taxon>
        <taxon>Roseiflexus</taxon>
    </lineage>
</organism>
<dbReference type="AlphaFoldDB" id="A7NG86"/>
<sequence length="98" mass="10573">MQCRMSLVETHVLSVEPVERVADCNATTANVADREVGAVQQAAAAQYGKTWGITAPSIDALMRYRELGAQIIPWGGDFALADVLKRRGRELAALDESA</sequence>
<evidence type="ECO:0000313" key="2">
    <source>
        <dbReference type="Proteomes" id="UP000000263"/>
    </source>
</evidence>
<protein>
    <recommendedName>
        <fullName evidence="3">HpcH/HpaI aldolase/citrate lyase domain-containing protein</fullName>
    </recommendedName>
</protein>
<dbReference type="HOGENOM" id="CLU_2331890_0_0_0"/>
<evidence type="ECO:0000313" key="1">
    <source>
        <dbReference type="EMBL" id="ABU56473.1"/>
    </source>
</evidence>